<keyword evidence="1 4" id="KW-0963">Cytoplasm</keyword>
<dbReference type="KEGG" id="bbae:FRD01_07950"/>
<proteinExistence type="inferred from homology"/>
<comment type="catalytic activity">
    <reaction evidence="4">
        <text>N-terminal L-lysyl-[protein] + L-leucyl-tRNA(Leu) = N-terminal L-leucyl-L-lysyl-[protein] + tRNA(Leu) + H(+)</text>
        <dbReference type="Rhea" id="RHEA:12340"/>
        <dbReference type="Rhea" id="RHEA-COMP:9613"/>
        <dbReference type="Rhea" id="RHEA-COMP:9622"/>
        <dbReference type="Rhea" id="RHEA-COMP:12670"/>
        <dbReference type="Rhea" id="RHEA-COMP:12671"/>
        <dbReference type="ChEBI" id="CHEBI:15378"/>
        <dbReference type="ChEBI" id="CHEBI:65249"/>
        <dbReference type="ChEBI" id="CHEBI:78442"/>
        <dbReference type="ChEBI" id="CHEBI:78494"/>
        <dbReference type="ChEBI" id="CHEBI:133043"/>
        <dbReference type="EC" id="2.3.2.6"/>
    </reaction>
</comment>
<dbReference type="NCBIfam" id="TIGR00667">
    <property type="entry name" value="aat"/>
    <property type="match status" value="1"/>
</dbReference>
<dbReference type="GO" id="GO:0008914">
    <property type="term" value="F:leucyl-tRNA--protein transferase activity"/>
    <property type="evidence" value="ECO:0007669"/>
    <property type="project" value="UniProtKB-UniRule"/>
</dbReference>
<dbReference type="InterPro" id="IPR004616">
    <property type="entry name" value="Leu/Phe-tRNA_Trfase"/>
</dbReference>
<dbReference type="PANTHER" id="PTHR30098">
    <property type="entry name" value="LEUCYL/PHENYLALANYL-TRNA--PROTEIN TRANSFERASE"/>
    <property type="match status" value="1"/>
</dbReference>
<dbReference type="FunFam" id="3.40.630.70:FF:000001">
    <property type="entry name" value="Leucyl/phenylalanyl-tRNA--protein transferase"/>
    <property type="match status" value="1"/>
</dbReference>
<keyword evidence="3 4" id="KW-0012">Acyltransferase</keyword>
<dbReference type="GO" id="GO:0005737">
    <property type="term" value="C:cytoplasm"/>
    <property type="evidence" value="ECO:0007669"/>
    <property type="project" value="UniProtKB-SubCell"/>
</dbReference>
<dbReference type="InterPro" id="IPR042221">
    <property type="entry name" value="Leu/Phe-tRNA_Trfase_N"/>
</dbReference>
<dbReference type="SUPFAM" id="SSF55729">
    <property type="entry name" value="Acyl-CoA N-acyltransferases (Nat)"/>
    <property type="match status" value="1"/>
</dbReference>
<keyword evidence="2 4" id="KW-0808">Transferase</keyword>
<evidence type="ECO:0000256" key="1">
    <source>
        <dbReference type="ARBA" id="ARBA00022490"/>
    </source>
</evidence>
<evidence type="ECO:0000256" key="2">
    <source>
        <dbReference type="ARBA" id="ARBA00022679"/>
    </source>
</evidence>
<dbReference type="PANTHER" id="PTHR30098:SF2">
    <property type="entry name" value="LEUCYL_PHENYLALANYL-TRNA--PROTEIN TRANSFERASE"/>
    <property type="match status" value="1"/>
</dbReference>
<dbReference type="RefSeq" id="WP_146958862.1">
    <property type="nucleotide sequence ID" value="NZ_CP042467.1"/>
</dbReference>
<dbReference type="OrthoDB" id="9790282at2"/>
<organism evidence="5 6">
    <name type="scientific">Microvenator marinus</name>
    <dbReference type="NCBI Taxonomy" id="2600177"/>
    <lineage>
        <taxon>Bacteria</taxon>
        <taxon>Deltaproteobacteria</taxon>
        <taxon>Bradymonadales</taxon>
        <taxon>Microvenatoraceae</taxon>
        <taxon>Microvenator</taxon>
    </lineage>
</organism>
<gene>
    <name evidence="4" type="primary">aat</name>
    <name evidence="5" type="ORF">FRD01_07950</name>
</gene>
<sequence length="196" mass="22465">MKRPTAEMLISAYSQGIFPMAHEDADWDVFWYAPDPRTIIEFDEFHVPKRLGRTVRQGKFEVRFSTAFEQVMRECAQPRPHDGIWISEGLIEAYCELHELGFAHSVECWQDDELVGGLYGVALRGLFAGESMFHKVTDASKVALVHLVERLQEKGFVLLDTQFTTAHLAKFGAKEIPRAEYERRVSMAMNVDAHFI</sequence>
<dbReference type="Gene3D" id="3.40.630.70">
    <property type="entry name" value="Leucyl/phenylalanyl-tRNA-protein transferase, C-terminal domain"/>
    <property type="match status" value="1"/>
</dbReference>
<evidence type="ECO:0000256" key="4">
    <source>
        <dbReference type="HAMAP-Rule" id="MF_00688"/>
    </source>
</evidence>
<comment type="similarity">
    <text evidence="4">Belongs to the L/F-transferase family.</text>
</comment>
<dbReference type="Gene3D" id="3.30.70.3550">
    <property type="entry name" value="Leucyl/phenylalanyl-tRNA-protein transferase, N-terminal domain"/>
    <property type="match status" value="1"/>
</dbReference>
<accession>A0A5B8XQ08</accession>
<protein>
    <recommendedName>
        <fullName evidence="4">Leucyl/phenylalanyl-tRNA--protein transferase</fullName>
        <ecNumber evidence="4">2.3.2.6</ecNumber>
    </recommendedName>
    <alternativeName>
        <fullName evidence="4">L/F-transferase</fullName>
    </alternativeName>
    <alternativeName>
        <fullName evidence="4">Leucyltransferase</fullName>
    </alternativeName>
    <alternativeName>
        <fullName evidence="4">Phenyalanyltransferase</fullName>
    </alternativeName>
</protein>
<keyword evidence="6" id="KW-1185">Reference proteome</keyword>
<evidence type="ECO:0000256" key="3">
    <source>
        <dbReference type="ARBA" id="ARBA00023315"/>
    </source>
</evidence>
<evidence type="ECO:0000313" key="6">
    <source>
        <dbReference type="Proteomes" id="UP000321595"/>
    </source>
</evidence>
<dbReference type="AlphaFoldDB" id="A0A5B8XQ08"/>
<comment type="subcellular location">
    <subcellularLocation>
        <location evidence="4">Cytoplasm</location>
    </subcellularLocation>
</comment>
<dbReference type="GO" id="GO:0030163">
    <property type="term" value="P:protein catabolic process"/>
    <property type="evidence" value="ECO:0007669"/>
    <property type="project" value="UniProtKB-UniRule"/>
</dbReference>
<dbReference type="InterPro" id="IPR016181">
    <property type="entry name" value="Acyl_CoA_acyltransferase"/>
</dbReference>
<dbReference type="EMBL" id="CP042467">
    <property type="protein sequence ID" value="QED27177.1"/>
    <property type="molecule type" value="Genomic_DNA"/>
</dbReference>
<comment type="catalytic activity">
    <reaction evidence="4">
        <text>L-phenylalanyl-tRNA(Phe) + an N-terminal L-alpha-aminoacyl-[protein] = an N-terminal L-phenylalanyl-L-alpha-aminoacyl-[protein] + tRNA(Phe)</text>
        <dbReference type="Rhea" id="RHEA:43632"/>
        <dbReference type="Rhea" id="RHEA-COMP:9668"/>
        <dbReference type="Rhea" id="RHEA-COMP:9699"/>
        <dbReference type="Rhea" id="RHEA-COMP:10636"/>
        <dbReference type="Rhea" id="RHEA-COMP:10637"/>
        <dbReference type="ChEBI" id="CHEBI:78442"/>
        <dbReference type="ChEBI" id="CHEBI:78531"/>
        <dbReference type="ChEBI" id="CHEBI:78597"/>
        <dbReference type="ChEBI" id="CHEBI:83561"/>
        <dbReference type="EC" id="2.3.2.6"/>
    </reaction>
</comment>
<name>A0A5B8XQ08_9DELT</name>
<comment type="catalytic activity">
    <reaction evidence="4">
        <text>N-terminal L-arginyl-[protein] + L-leucyl-tRNA(Leu) = N-terminal L-leucyl-L-arginyl-[protein] + tRNA(Leu) + H(+)</text>
        <dbReference type="Rhea" id="RHEA:50416"/>
        <dbReference type="Rhea" id="RHEA-COMP:9613"/>
        <dbReference type="Rhea" id="RHEA-COMP:9622"/>
        <dbReference type="Rhea" id="RHEA-COMP:12672"/>
        <dbReference type="Rhea" id="RHEA-COMP:12673"/>
        <dbReference type="ChEBI" id="CHEBI:15378"/>
        <dbReference type="ChEBI" id="CHEBI:64719"/>
        <dbReference type="ChEBI" id="CHEBI:78442"/>
        <dbReference type="ChEBI" id="CHEBI:78494"/>
        <dbReference type="ChEBI" id="CHEBI:133044"/>
        <dbReference type="EC" id="2.3.2.6"/>
    </reaction>
</comment>
<dbReference type="EC" id="2.3.2.6" evidence="4"/>
<dbReference type="Pfam" id="PF03588">
    <property type="entry name" value="Leu_Phe_trans"/>
    <property type="match status" value="1"/>
</dbReference>
<dbReference type="HAMAP" id="MF_00688">
    <property type="entry name" value="Leu_Phe_trans"/>
    <property type="match status" value="1"/>
</dbReference>
<dbReference type="InterPro" id="IPR042203">
    <property type="entry name" value="Leu/Phe-tRNA_Trfase_C"/>
</dbReference>
<reference evidence="5 6" key="1">
    <citation type="submission" date="2019-08" db="EMBL/GenBank/DDBJ databases">
        <authorList>
            <person name="Liang Q."/>
        </authorList>
    </citation>
    <scope>NUCLEOTIDE SEQUENCE [LARGE SCALE GENOMIC DNA]</scope>
    <source>
        <strain evidence="5 6">V1718</strain>
    </source>
</reference>
<comment type="function">
    <text evidence="4">Functions in the N-end rule pathway of protein degradation where it conjugates Leu, Phe and, less efficiently, Met from aminoacyl-tRNAs to the N-termini of proteins containing an N-terminal arginine or lysine.</text>
</comment>
<evidence type="ECO:0000313" key="5">
    <source>
        <dbReference type="EMBL" id="QED27177.1"/>
    </source>
</evidence>
<dbReference type="Proteomes" id="UP000321595">
    <property type="component" value="Chromosome"/>
</dbReference>